<keyword evidence="2 5" id="KW-0732">Signal</keyword>
<accession>A0A3B0KRV3</accession>
<keyword evidence="4" id="KW-0472">Membrane</keyword>
<dbReference type="GO" id="GO:0071944">
    <property type="term" value="C:cell periphery"/>
    <property type="evidence" value="ECO:0007669"/>
    <property type="project" value="UniProtKB-ARBA"/>
</dbReference>
<name>A0A3B0KRV3_DROGU</name>
<keyword evidence="4" id="KW-1133">Transmembrane helix</keyword>
<organism evidence="7 8">
    <name type="scientific">Drosophila guanche</name>
    <name type="common">Fruit fly</name>
    <dbReference type="NCBI Taxonomy" id="7266"/>
    <lineage>
        <taxon>Eukaryota</taxon>
        <taxon>Metazoa</taxon>
        <taxon>Ecdysozoa</taxon>
        <taxon>Arthropoda</taxon>
        <taxon>Hexapoda</taxon>
        <taxon>Insecta</taxon>
        <taxon>Pterygota</taxon>
        <taxon>Neoptera</taxon>
        <taxon>Endopterygota</taxon>
        <taxon>Diptera</taxon>
        <taxon>Brachycera</taxon>
        <taxon>Muscomorpha</taxon>
        <taxon>Ephydroidea</taxon>
        <taxon>Drosophilidae</taxon>
        <taxon>Drosophila</taxon>
        <taxon>Sophophora</taxon>
    </lineage>
</organism>
<evidence type="ECO:0000313" key="8">
    <source>
        <dbReference type="Proteomes" id="UP000268350"/>
    </source>
</evidence>
<dbReference type="STRING" id="7266.A0A3B0KRV3"/>
<evidence type="ECO:0000256" key="3">
    <source>
        <dbReference type="ARBA" id="ARBA00022737"/>
    </source>
</evidence>
<evidence type="ECO:0000256" key="1">
    <source>
        <dbReference type="ARBA" id="ARBA00022614"/>
    </source>
</evidence>
<reference evidence="8" key="1">
    <citation type="submission" date="2018-01" db="EMBL/GenBank/DDBJ databases">
        <authorList>
            <person name="Alioto T."/>
            <person name="Alioto T."/>
        </authorList>
    </citation>
    <scope>NUCLEOTIDE SEQUENCE [LARGE SCALE GENOMIC DNA]</scope>
</reference>
<dbReference type="PRINTS" id="PR00019">
    <property type="entry name" value="LEURICHRPT"/>
</dbReference>
<dbReference type="PANTHER" id="PTHR45617:SF165">
    <property type="entry name" value="COMMON DPR-INTERACTING PROTEIN-RELATED"/>
    <property type="match status" value="1"/>
</dbReference>
<evidence type="ECO:0000256" key="2">
    <source>
        <dbReference type="ARBA" id="ARBA00022729"/>
    </source>
</evidence>
<dbReference type="EMBL" id="OUUW01000013">
    <property type="protein sequence ID" value="SPP87971.1"/>
    <property type="molecule type" value="Genomic_DNA"/>
</dbReference>
<sequence length="530" mass="58021">MKHEFLLLLLTGTALLLTFADGQHEDIPYQAVTKICEACVCLSNQDSNHRLHQTLNCDMKNFEHILPRWPTEFGTLSTGTEIVATYSGNRIRLLQQLPATNATLTLSCRHCGMQQLQAPLFMDVPNVEALYLSWNEIAEDALTPELFRGPFKSTKYEPIGLKDLDLSHNRIALLYRKLFEHTPQLLKLNLAYNRLSVLDAGTAAALGSVTSLQRLDLSHNGLMTLPSDLFVQLSSLRVLDLSGNEFTVVPASIQQLGKSLVQLNLSGNQFSSLNAQSFQKLEALRRLNISDLPALRTIGRGALVLPALEQLECARNPKLELLELQDLLASRALSQLDISHNALSTLTLNVSSSNSSNSSNSSSAAAWPRLRSVSIAGNPWYCSCELMQSLELVGMPRVELSAGGAEARCDTPYLLAGTPLYNLTSQQICSMVIPKKYRAVEEEPPRFLRRRYVVLTAIIASVVLVLGLIIGFIVVCVRRRLKGSDYGVQPIRYTSVRGSNLSAFSQLQPASVASKFNNAASAGATGAANA</sequence>
<protein>
    <submittedName>
        <fullName evidence="7">Blast:Toll-like receptor 9</fullName>
    </submittedName>
</protein>
<dbReference type="InterPro" id="IPR001611">
    <property type="entry name" value="Leu-rich_rpt"/>
</dbReference>
<feature type="signal peptide" evidence="5">
    <location>
        <begin position="1"/>
        <end position="22"/>
    </location>
</feature>
<evidence type="ECO:0000259" key="6">
    <source>
        <dbReference type="SMART" id="SM00082"/>
    </source>
</evidence>
<feature type="chain" id="PRO_5017208717" evidence="5">
    <location>
        <begin position="23"/>
        <end position="530"/>
    </location>
</feature>
<dbReference type="PANTHER" id="PTHR45617">
    <property type="entry name" value="LEUCINE RICH REPEAT FAMILY PROTEIN"/>
    <property type="match status" value="1"/>
</dbReference>
<dbReference type="InterPro" id="IPR032675">
    <property type="entry name" value="LRR_dom_sf"/>
</dbReference>
<feature type="domain" description="LRRCT" evidence="6">
    <location>
        <begin position="378"/>
        <end position="430"/>
    </location>
</feature>
<keyword evidence="3" id="KW-0677">Repeat</keyword>
<keyword evidence="1" id="KW-0433">Leucine-rich repeat</keyword>
<dbReference type="AlphaFoldDB" id="A0A3B0KRV3"/>
<gene>
    <name evidence="7" type="ORF">DGUA_6G015780</name>
</gene>
<dbReference type="OrthoDB" id="635273at2759"/>
<dbReference type="Pfam" id="PF13855">
    <property type="entry name" value="LRR_8"/>
    <property type="match status" value="1"/>
</dbReference>
<dbReference type="SUPFAM" id="SSF52058">
    <property type="entry name" value="L domain-like"/>
    <property type="match status" value="1"/>
</dbReference>
<keyword evidence="8" id="KW-1185">Reference proteome</keyword>
<dbReference type="SMART" id="SM00082">
    <property type="entry name" value="LRRCT"/>
    <property type="match status" value="1"/>
</dbReference>
<evidence type="ECO:0000256" key="4">
    <source>
        <dbReference type="SAM" id="Phobius"/>
    </source>
</evidence>
<dbReference type="Gene3D" id="3.80.10.10">
    <property type="entry name" value="Ribonuclease Inhibitor"/>
    <property type="match status" value="2"/>
</dbReference>
<feature type="transmembrane region" description="Helical" evidence="4">
    <location>
        <begin position="452"/>
        <end position="477"/>
    </location>
</feature>
<dbReference type="SMART" id="SM00369">
    <property type="entry name" value="LRR_TYP"/>
    <property type="match status" value="7"/>
</dbReference>
<evidence type="ECO:0000313" key="7">
    <source>
        <dbReference type="EMBL" id="SPP87971.1"/>
    </source>
</evidence>
<dbReference type="PROSITE" id="PS51450">
    <property type="entry name" value="LRR"/>
    <property type="match status" value="2"/>
</dbReference>
<keyword evidence="7" id="KW-0675">Receptor</keyword>
<dbReference type="Proteomes" id="UP000268350">
    <property type="component" value="Unassembled WGS sequence"/>
</dbReference>
<dbReference type="InterPro" id="IPR003591">
    <property type="entry name" value="Leu-rich_rpt_typical-subtyp"/>
</dbReference>
<proteinExistence type="predicted"/>
<evidence type="ECO:0000256" key="5">
    <source>
        <dbReference type="SAM" id="SignalP"/>
    </source>
</evidence>
<keyword evidence="4" id="KW-0812">Transmembrane</keyword>
<dbReference type="OMA" id="CSMVIPK"/>
<dbReference type="InterPro" id="IPR000483">
    <property type="entry name" value="Cys-rich_flank_reg_C"/>
</dbReference>